<evidence type="ECO:0000313" key="3">
    <source>
        <dbReference type="EMBL" id="RHA44106.1"/>
    </source>
</evidence>
<feature type="compositionally biased region" description="Basic and acidic residues" evidence="1">
    <location>
        <begin position="314"/>
        <end position="323"/>
    </location>
</feature>
<accession>A0A413RQ34</accession>
<keyword evidence="3" id="KW-0540">Nuclease</keyword>
<dbReference type="SMART" id="SM00507">
    <property type="entry name" value="HNHc"/>
    <property type="match status" value="1"/>
</dbReference>
<feature type="compositionally biased region" description="Gly residues" evidence="1">
    <location>
        <begin position="324"/>
        <end position="335"/>
    </location>
</feature>
<dbReference type="InterPro" id="IPR003870">
    <property type="entry name" value="DUF222"/>
</dbReference>
<keyword evidence="4" id="KW-1185">Reference proteome</keyword>
<feature type="region of interest" description="Disordered" evidence="1">
    <location>
        <begin position="1"/>
        <end position="23"/>
    </location>
</feature>
<organism evidence="3 4">
    <name type="scientific">Cellulomonas rhizosphaerae</name>
    <dbReference type="NCBI Taxonomy" id="2293719"/>
    <lineage>
        <taxon>Bacteria</taxon>
        <taxon>Bacillati</taxon>
        <taxon>Actinomycetota</taxon>
        <taxon>Actinomycetes</taxon>
        <taxon>Micrococcales</taxon>
        <taxon>Cellulomonadaceae</taxon>
        <taxon>Cellulomonas</taxon>
    </lineage>
</organism>
<dbReference type="EMBL" id="QWKP01000116">
    <property type="protein sequence ID" value="RHA44106.1"/>
    <property type="molecule type" value="Genomic_DNA"/>
</dbReference>
<feature type="region of interest" description="Disordered" evidence="1">
    <location>
        <begin position="374"/>
        <end position="393"/>
    </location>
</feature>
<evidence type="ECO:0000259" key="2">
    <source>
        <dbReference type="SMART" id="SM00507"/>
    </source>
</evidence>
<reference evidence="3 4" key="1">
    <citation type="submission" date="2018-08" db="EMBL/GenBank/DDBJ databases">
        <title>Cellulomonas rhizosphaerae sp. nov., a novel actinomycete isolated from soil.</title>
        <authorList>
            <person name="Tian Y."/>
        </authorList>
    </citation>
    <scope>NUCLEOTIDE SEQUENCE [LARGE SCALE GENOMIC DNA]</scope>
    <source>
        <strain evidence="3 4">NEAU-TCZ24</strain>
    </source>
</reference>
<feature type="domain" description="HNH nuclease" evidence="2">
    <location>
        <begin position="501"/>
        <end position="554"/>
    </location>
</feature>
<proteinExistence type="predicted"/>
<dbReference type="GO" id="GO:0004519">
    <property type="term" value="F:endonuclease activity"/>
    <property type="evidence" value="ECO:0007669"/>
    <property type="project" value="UniProtKB-KW"/>
</dbReference>
<keyword evidence="3" id="KW-0255">Endonuclease</keyword>
<protein>
    <submittedName>
        <fullName evidence="3">HNH endonuclease</fullName>
    </submittedName>
</protein>
<feature type="region of interest" description="Disordered" evidence="1">
    <location>
        <begin position="290"/>
        <end position="354"/>
    </location>
</feature>
<dbReference type="Pfam" id="PF02720">
    <property type="entry name" value="DUF222"/>
    <property type="match status" value="2"/>
</dbReference>
<keyword evidence="3" id="KW-0378">Hydrolase</keyword>
<comment type="caution">
    <text evidence="3">The sequence shown here is derived from an EMBL/GenBank/DDBJ whole genome shotgun (WGS) entry which is preliminary data.</text>
</comment>
<feature type="region of interest" description="Disordered" evidence="1">
    <location>
        <begin position="578"/>
        <end position="606"/>
    </location>
</feature>
<dbReference type="Proteomes" id="UP000283374">
    <property type="component" value="Unassembled WGS sequence"/>
</dbReference>
<dbReference type="CDD" id="cd00085">
    <property type="entry name" value="HNHc"/>
    <property type="match status" value="1"/>
</dbReference>
<gene>
    <name evidence="3" type="ORF">D1825_02950</name>
</gene>
<name>A0A413RQ34_9CELL</name>
<dbReference type="AlphaFoldDB" id="A0A413RQ34"/>
<evidence type="ECO:0000313" key="4">
    <source>
        <dbReference type="Proteomes" id="UP000283374"/>
    </source>
</evidence>
<sequence length="625" mass="64467">MPHPPSVQMRRRTSRSQAPGSPGLSICRTCVRHDVSGRWDDTDMPENEVADPAALVRAALGVDAFTGSPLQEPAGWDDERVMAGLVAVEALSRHVDLWRVGLVAQVEQRSARGLGTAGLAARRGCRSARELIRRLTGAADYTVSRWLRLGRAIESPVGLTGQPLPAAFPAVAAAVTDGRVGMESALRIIDTLDPVRAVAGDADVAVAEEEIVAGCAAAAPGGVCPADADAVKIQASTWAAFLDQDGAAPPDSELARRSLRLGGLKNGLVRLSGLLMPEVAAALRAFADSRTNPRTPDVPASGDASGDPSGDELDGSRLPREEPGPGGLGREGLQGDGAEYEGLSGGIAGPADDDPFSGEALLAALAARTAPADVDAPGATSGGHSADVPLTEDAGVVDRRTSAQTLHDILAMALGAAARVANQSSLAGNSPTVVVAVRQSDLETGRGAGATLVGGGFGGPLPLSVGATRQLACSGSVQHIALDDLGAVVGLWSAERCFTGPQRRAIVLRDGGCIIPGCQVPAGWCEVHHITPHKDDPEGTHTSNGCLLCWYHHRTIETSGWQIRVRDGIPEVRAPAWLRSLTRAGPPSNGTNDTDDGWQRATGSPTRILDALSSRSDGRLATLAG</sequence>
<evidence type="ECO:0000256" key="1">
    <source>
        <dbReference type="SAM" id="MobiDB-lite"/>
    </source>
</evidence>
<dbReference type="InterPro" id="IPR003615">
    <property type="entry name" value="HNH_nuc"/>
</dbReference>